<gene>
    <name evidence="5" type="ORF">A2677_02240</name>
</gene>
<evidence type="ECO:0000313" key="6">
    <source>
        <dbReference type="Proteomes" id="UP000177817"/>
    </source>
</evidence>
<protein>
    <recommendedName>
        <fullName evidence="4">Nudix hydrolase domain-containing protein</fullName>
    </recommendedName>
</protein>
<dbReference type="InterPro" id="IPR020084">
    <property type="entry name" value="NUDIX_hydrolase_CS"/>
</dbReference>
<dbReference type="Proteomes" id="UP000177817">
    <property type="component" value="Unassembled WGS sequence"/>
</dbReference>
<dbReference type="CDD" id="cd02883">
    <property type="entry name" value="NUDIX_Hydrolase"/>
    <property type="match status" value="1"/>
</dbReference>
<organism evidence="5 6">
    <name type="scientific">Candidatus Komeilibacteria bacterium RIFCSPHIGHO2_01_FULL_52_14</name>
    <dbReference type="NCBI Taxonomy" id="1798549"/>
    <lineage>
        <taxon>Bacteria</taxon>
        <taxon>Candidatus Komeiliibacteriota</taxon>
    </lineage>
</organism>
<dbReference type="AlphaFoldDB" id="A0A1G2BI14"/>
<dbReference type="EMBL" id="MHKK01000058">
    <property type="protein sequence ID" value="OGY88715.1"/>
    <property type="molecule type" value="Genomic_DNA"/>
</dbReference>
<evidence type="ECO:0000256" key="1">
    <source>
        <dbReference type="ARBA" id="ARBA00001946"/>
    </source>
</evidence>
<name>A0A1G2BI14_9BACT</name>
<dbReference type="PANTHER" id="PTHR43046:SF14">
    <property type="entry name" value="MUTT_NUDIX FAMILY PROTEIN"/>
    <property type="match status" value="1"/>
</dbReference>
<feature type="domain" description="Nudix hydrolase" evidence="4">
    <location>
        <begin position="22"/>
        <end position="146"/>
    </location>
</feature>
<dbReference type="SUPFAM" id="SSF55811">
    <property type="entry name" value="Nudix"/>
    <property type="match status" value="1"/>
</dbReference>
<proteinExistence type="inferred from homology"/>
<reference evidence="5 6" key="1">
    <citation type="journal article" date="2016" name="Nat. Commun.">
        <title>Thousands of microbial genomes shed light on interconnected biogeochemical processes in an aquifer system.</title>
        <authorList>
            <person name="Anantharaman K."/>
            <person name="Brown C.T."/>
            <person name="Hug L.A."/>
            <person name="Sharon I."/>
            <person name="Castelle C.J."/>
            <person name="Probst A.J."/>
            <person name="Thomas B.C."/>
            <person name="Singh A."/>
            <person name="Wilkins M.J."/>
            <person name="Karaoz U."/>
            <person name="Brodie E.L."/>
            <person name="Williams K.H."/>
            <person name="Hubbard S.S."/>
            <person name="Banfield J.F."/>
        </authorList>
    </citation>
    <scope>NUCLEOTIDE SEQUENCE [LARGE SCALE GENOMIC DNA]</scope>
</reference>
<evidence type="ECO:0000256" key="2">
    <source>
        <dbReference type="ARBA" id="ARBA00022801"/>
    </source>
</evidence>
<dbReference type="PROSITE" id="PS00893">
    <property type="entry name" value="NUDIX_BOX"/>
    <property type="match status" value="1"/>
</dbReference>
<dbReference type="InterPro" id="IPR000086">
    <property type="entry name" value="NUDIX_hydrolase_dom"/>
</dbReference>
<dbReference type="GO" id="GO:0016787">
    <property type="term" value="F:hydrolase activity"/>
    <property type="evidence" value="ECO:0007669"/>
    <property type="project" value="UniProtKB-KW"/>
</dbReference>
<dbReference type="PROSITE" id="PS51462">
    <property type="entry name" value="NUDIX"/>
    <property type="match status" value="1"/>
</dbReference>
<dbReference type="PRINTS" id="PR00502">
    <property type="entry name" value="NUDIXFAMILY"/>
</dbReference>
<dbReference type="Gene3D" id="3.90.79.10">
    <property type="entry name" value="Nucleoside Triphosphate Pyrophosphohydrolase"/>
    <property type="match status" value="1"/>
</dbReference>
<evidence type="ECO:0000259" key="4">
    <source>
        <dbReference type="PROSITE" id="PS51462"/>
    </source>
</evidence>
<keyword evidence="2 3" id="KW-0378">Hydrolase</keyword>
<sequence>MKDLFYKFIHPFRRVYWFIVRPNTRGVKGIPIHGNSVLMIKNSYVRNKYWTFPGGRIKRGEDPRQAAHRETREEVGIDSKQYHFLHTYKNIKEHKRDTVYVFTTVVDSDSFKIDTAEVLEAQWFTIDALPAFLSPSIPQYIPLLKNRVHETDKNKF</sequence>
<accession>A0A1G2BI14</accession>
<comment type="similarity">
    <text evidence="3">Belongs to the Nudix hydrolase family.</text>
</comment>
<dbReference type="InterPro" id="IPR015797">
    <property type="entry name" value="NUDIX_hydrolase-like_dom_sf"/>
</dbReference>
<comment type="cofactor">
    <cofactor evidence="1">
        <name>Mg(2+)</name>
        <dbReference type="ChEBI" id="CHEBI:18420"/>
    </cofactor>
</comment>
<dbReference type="Pfam" id="PF00293">
    <property type="entry name" value="NUDIX"/>
    <property type="match status" value="1"/>
</dbReference>
<comment type="caution">
    <text evidence="5">The sequence shown here is derived from an EMBL/GenBank/DDBJ whole genome shotgun (WGS) entry which is preliminary data.</text>
</comment>
<evidence type="ECO:0000313" key="5">
    <source>
        <dbReference type="EMBL" id="OGY88715.1"/>
    </source>
</evidence>
<dbReference type="InterPro" id="IPR020476">
    <property type="entry name" value="Nudix_hydrolase"/>
</dbReference>
<dbReference type="PANTHER" id="PTHR43046">
    <property type="entry name" value="GDP-MANNOSE MANNOSYL HYDROLASE"/>
    <property type="match status" value="1"/>
</dbReference>
<evidence type="ECO:0000256" key="3">
    <source>
        <dbReference type="RuleBase" id="RU003476"/>
    </source>
</evidence>